<dbReference type="AlphaFoldDB" id="L5LMR3"/>
<evidence type="ECO:0000313" key="3">
    <source>
        <dbReference type="Proteomes" id="UP000010556"/>
    </source>
</evidence>
<protein>
    <submittedName>
        <fullName evidence="2">Uncharacterized protein</fullName>
    </submittedName>
</protein>
<dbReference type="Proteomes" id="UP000010556">
    <property type="component" value="Unassembled WGS sequence"/>
</dbReference>
<accession>L5LMR3</accession>
<reference evidence="3" key="1">
    <citation type="journal article" date="2013" name="Science">
        <title>Comparative analysis of bat genomes provides insight into the evolution of flight and immunity.</title>
        <authorList>
            <person name="Zhang G."/>
            <person name="Cowled C."/>
            <person name="Shi Z."/>
            <person name="Huang Z."/>
            <person name="Bishop-Lilly K.A."/>
            <person name="Fang X."/>
            <person name="Wynne J.W."/>
            <person name="Xiong Z."/>
            <person name="Baker M.L."/>
            <person name="Zhao W."/>
            <person name="Tachedjian M."/>
            <person name="Zhu Y."/>
            <person name="Zhou P."/>
            <person name="Jiang X."/>
            <person name="Ng J."/>
            <person name="Yang L."/>
            <person name="Wu L."/>
            <person name="Xiao J."/>
            <person name="Feng Y."/>
            <person name="Chen Y."/>
            <person name="Sun X."/>
            <person name="Zhang Y."/>
            <person name="Marsh G.A."/>
            <person name="Crameri G."/>
            <person name="Broder C.C."/>
            <person name="Frey K.G."/>
            <person name="Wang L.F."/>
            <person name="Wang J."/>
        </authorList>
    </citation>
    <scope>NUCLEOTIDE SEQUENCE [LARGE SCALE GENOMIC DNA]</scope>
</reference>
<feature type="region of interest" description="Disordered" evidence="1">
    <location>
        <begin position="1"/>
        <end position="97"/>
    </location>
</feature>
<gene>
    <name evidence="2" type="ORF">MDA_GLEAN10025488</name>
</gene>
<keyword evidence="3" id="KW-1185">Reference proteome</keyword>
<name>L5LMR3_MYODS</name>
<proteinExistence type="predicted"/>
<evidence type="ECO:0000256" key="1">
    <source>
        <dbReference type="SAM" id="MobiDB-lite"/>
    </source>
</evidence>
<feature type="compositionally biased region" description="Basic residues" evidence="1">
    <location>
        <begin position="11"/>
        <end position="21"/>
    </location>
</feature>
<sequence>MPCPQAAHVGPQKHRQKSHKNSHWDPHGAAGIPTEAAQSSLQPHPHSPAYHRFKEAPHLPPPIAARRHPASLAQPQEPQRQACEAAGPTPTVHASIL</sequence>
<dbReference type="EMBL" id="KB110330">
    <property type="protein sequence ID" value="ELK27336.1"/>
    <property type="molecule type" value="Genomic_DNA"/>
</dbReference>
<evidence type="ECO:0000313" key="2">
    <source>
        <dbReference type="EMBL" id="ELK27336.1"/>
    </source>
</evidence>
<organism evidence="2 3">
    <name type="scientific">Myotis davidii</name>
    <name type="common">David's myotis</name>
    <dbReference type="NCBI Taxonomy" id="225400"/>
    <lineage>
        <taxon>Eukaryota</taxon>
        <taxon>Metazoa</taxon>
        <taxon>Chordata</taxon>
        <taxon>Craniata</taxon>
        <taxon>Vertebrata</taxon>
        <taxon>Euteleostomi</taxon>
        <taxon>Mammalia</taxon>
        <taxon>Eutheria</taxon>
        <taxon>Laurasiatheria</taxon>
        <taxon>Chiroptera</taxon>
        <taxon>Yangochiroptera</taxon>
        <taxon>Vespertilionidae</taxon>
        <taxon>Myotis</taxon>
    </lineage>
</organism>